<dbReference type="Proteomes" id="UP000308671">
    <property type="component" value="Unassembled WGS sequence"/>
</dbReference>
<accession>A0A4S8QQ02</accession>
<organism evidence="2 3">
    <name type="scientific">Botrytis galanthina</name>
    <dbReference type="NCBI Taxonomy" id="278940"/>
    <lineage>
        <taxon>Eukaryota</taxon>
        <taxon>Fungi</taxon>
        <taxon>Dikarya</taxon>
        <taxon>Ascomycota</taxon>
        <taxon>Pezizomycotina</taxon>
        <taxon>Leotiomycetes</taxon>
        <taxon>Helotiales</taxon>
        <taxon>Sclerotiniaceae</taxon>
        <taxon>Botrytis</taxon>
    </lineage>
</organism>
<reference evidence="2 3" key="1">
    <citation type="submission" date="2017-12" db="EMBL/GenBank/DDBJ databases">
        <title>Comparative genomics of Botrytis spp.</title>
        <authorList>
            <person name="Valero-Jimenez C.A."/>
            <person name="Tapia P."/>
            <person name="Veloso J."/>
            <person name="Silva-Moreno E."/>
            <person name="Staats M."/>
            <person name="Valdes J.H."/>
            <person name="Van Kan J.A.L."/>
        </authorList>
    </citation>
    <scope>NUCLEOTIDE SEQUENCE [LARGE SCALE GENOMIC DNA]</scope>
    <source>
        <strain evidence="2 3">MUCL435</strain>
    </source>
</reference>
<dbReference type="PROSITE" id="PS50097">
    <property type="entry name" value="BTB"/>
    <property type="match status" value="2"/>
</dbReference>
<feature type="domain" description="BTB" evidence="1">
    <location>
        <begin position="20"/>
        <end position="89"/>
    </location>
</feature>
<dbReference type="InterPro" id="IPR011333">
    <property type="entry name" value="SKP1/BTB/POZ_sf"/>
</dbReference>
<dbReference type="EMBL" id="PQXL01000406">
    <property type="protein sequence ID" value="THV46211.1"/>
    <property type="molecule type" value="Genomic_DNA"/>
</dbReference>
<dbReference type="PANTHER" id="PTHR47843:SF5">
    <property type="entry name" value="BTB_POZ DOMAIN PROTEIN"/>
    <property type="match status" value="1"/>
</dbReference>
<name>A0A4S8QQ02_9HELO</name>
<evidence type="ECO:0000313" key="2">
    <source>
        <dbReference type="EMBL" id="THV46211.1"/>
    </source>
</evidence>
<dbReference type="AlphaFoldDB" id="A0A4S8QQ02"/>
<comment type="caution">
    <text evidence="2">The sequence shown here is derived from an EMBL/GenBank/DDBJ whole genome shotgun (WGS) entry which is preliminary data.</text>
</comment>
<dbReference type="OrthoDB" id="6359816at2759"/>
<evidence type="ECO:0000313" key="3">
    <source>
        <dbReference type="Proteomes" id="UP000308671"/>
    </source>
</evidence>
<feature type="domain" description="BTB" evidence="1">
    <location>
        <begin position="213"/>
        <end position="283"/>
    </location>
</feature>
<evidence type="ECO:0000259" key="1">
    <source>
        <dbReference type="PROSITE" id="PS50097"/>
    </source>
</evidence>
<proteinExistence type="predicted"/>
<dbReference type="SMART" id="SM00225">
    <property type="entry name" value="BTB"/>
    <property type="match status" value="2"/>
</dbReference>
<dbReference type="PANTHER" id="PTHR47843">
    <property type="entry name" value="BTB DOMAIN-CONTAINING PROTEIN-RELATED"/>
    <property type="match status" value="1"/>
</dbReference>
<protein>
    <recommendedName>
        <fullName evidence="1">BTB domain-containing protein</fullName>
    </recommendedName>
</protein>
<gene>
    <name evidence="2" type="ORF">BGAL_0406g00110</name>
</gene>
<dbReference type="Pfam" id="PF00651">
    <property type="entry name" value="BTB"/>
    <property type="match status" value="1"/>
</dbReference>
<dbReference type="Gene3D" id="3.30.710.10">
    <property type="entry name" value="Potassium Channel Kv1.1, Chain A"/>
    <property type="match status" value="2"/>
</dbReference>
<dbReference type="CDD" id="cd18186">
    <property type="entry name" value="BTB_POZ_ZBTB_KLHL-like"/>
    <property type="match status" value="2"/>
</dbReference>
<dbReference type="InterPro" id="IPR000210">
    <property type="entry name" value="BTB/POZ_dom"/>
</dbReference>
<sequence length="449" mass="51103">MANNVDWLGELIRKEGDKYSDLIIIFQGVTFHVHRNVICLQSEFFTAIVDRDWKDGTACEILLESDVADLDVFRRMIRFFYHRSLDDDHDLVTLTKLYIVGEKWNIPFLKKNAASKVEVLLDTCTRRGYSPTDAVFKMLKLAYACLPELDTDLKYVILHHVLKHEGLEPLMNGRDFRAFVITSTLTALPEMTSKTSGALEDMAYKPSDKHGPPNFTIKCKGHSFLVHRDIVAPQSKPLGAAMDSEKFLEGTRREMILSDEKDDPEIVGLVVEFLYTGEYTISFPSNTSSSSRSSSDEAIRCIRHVALHIFSGLWDILSLQVLTLSNLQIALSRLPLSHFASVLQYIYEETPGSYTHFRQIAVKDLMERFTVGEIVKVKELRELLSANGEFAVDLLIWGEERRVKRERRVGRDWEQSAVKGRRVCEESMERKGDILGEAAGWAANTGARF</sequence>
<keyword evidence="3" id="KW-1185">Reference proteome</keyword>
<dbReference type="SUPFAM" id="SSF54695">
    <property type="entry name" value="POZ domain"/>
    <property type="match status" value="2"/>
</dbReference>